<evidence type="ECO:0000313" key="11">
    <source>
        <dbReference type="Proteomes" id="UP000545386"/>
    </source>
</evidence>
<dbReference type="Proteomes" id="UP000545386">
    <property type="component" value="Unassembled WGS sequence"/>
</dbReference>
<dbReference type="PANTHER" id="PTHR11795">
    <property type="entry name" value="BRANCHED-CHAIN AMINO ACID TRANSPORT SYSTEM PERMEASE PROTEIN LIVH"/>
    <property type="match status" value="1"/>
</dbReference>
<keyword evidence="2" id="KW-0813">Transport</keyword>
<dbReference type="AlphaFoldDB" id="A0A842HN73"/>
<accession>A0A842HN73</accession>
<protein>
    <submittedName>
        <fullName evidence="10">Branched-chain amino acid ABC transporter permease</fullName>
    </submittedName>
</protein>
<dbReference type="PANTHER" id="PTHR11795:SF450">
    <property type="entry name" value="ABC TRANSPORTER PERMEASE PROTEIN"/>
    <property type="match status" value="1"/>
</dbReference>
<keyword evidence="3" id="KW-1003">Cell membrane</keyword>
<feature type="transmembrane region" description="Helical" evidence="9">
    <location>
        <begin position="284"/>
        <end position="306"/>
    </location>
</feature>
<evidence type="ECO:0000256" key="7">
    <source>
        <dbReference type="ARBA" id="ARBA00023136"/>
    </source>
</evidence>
<evidence type="ECO:0000256" key="4">
    <source>
        <dbReference type="ARBA" id="ARBA00022692"/>
    </source>
</evidence>
<comment type="caution">
    <text evidence="10">The sequence shown here is derived from an EMBL/GenBank/DDBJ whole genome shotgun (WGS) entry which is preliminary data.</text>
</comment>
<feature type="transmembrane region" description="Helical" evidence="9">
    <location>
        <begin position="195"/>
        <end position="217"/>
    </location>
</feature>
<dbReference type="InterPro" id="IPR052157">
    <property type="entry name" value="BCAA_transport_permease"/>
</dbReference>
<dbReference type="Pfam" id="PF02653">
    <property type="entry name" value="BPD_transp_2"/>
    <property type="match status" value="1"/>
</dbReference>
<evidence type="ECO:0000256" key="1">
    <source>
        <dbReference type="ARBA" id="ARBA00004651"/>
    </source>
</evidence>
<dbReference type="InterPro" id="IPR001851">
    <property type="entry name" value="ABC_transp_permease"/>
</dbReference>
<name>A0A842HN73_9BURK</name>
<evidence type="ECO:0000256" key="3">
    <source>
        <dbReference type="ARBA" id="ARBA00022475"/>
    </source>
</evidence>
<reference evidence="10 11" key="1">
    <citation type="submission" date="2020-08" db="EMBL/GenBank/DDBJ databases">
        <title>Paraeoetvoesia sp. YC-7-48 draft genome sequence.</title>
        <authorList>
            <person name="Yao L."/>
        </authorList>
    </citation>
    <scope>NUCLEOTIDE SEQUENCE [LARGE SCALE GENOMIC DNA]</scope>
    <source>
        <strain evidence="11">YC-7-48</strain>
    </source>
</reference>
<feature type="transmembrane region" description="Helical" evidence="9">
    <location>
        <begin position="61"/>
        <end position="81"/>
    </location>
</feature>
<evidence type="ECO:0000256" key="9">
    <source>
        <dbReference type="SAM" id="Phobius"/>
    </source>
</evidence>
<dbReference type="GO" id="GO:0022857">
    <property type="term" value="F:transmembrane transporter activity"/>
    <property type="evidence" value="ECO:0007669"/>
    <property type="project" value="InterPro"/>
</dbReference>
<keyword evidence="11" id="KW-1185">Reference proteome</keyword>
<dbReference type="EMBL" id="JACJUU010000004">
    <property type="protein sequence ID" value="MBC2769686.1"/>
    <property type="molecule type" value="Genomic_DNA"/>
</dbReference>
<evidence type="ECO:0000256" key="6">
    <source>
        <dbReference type="ARBA" id="ARBA00022989"/>
    </source>
</evidence>
<gene>
    <name evidence="10" type="ORF">GTU67_07130</name>
</gene>
<dbReference type="GO" id="GO:0005886">
    <property type="term" value="C:plasma membrane"/>
    <property type="evidence" value="ECO:0007669"/>
    <property type="project" value="UniProtKB-SubCell"/>
</dbReference>
<feature type="transmembrane region" description="Helical" evidence="9">
    <location>
        <begin position="249"/>
        <end position="272"/>
    </location>
</feature>
<dbReference type="GO" id="GO:0006865">
    <property type="term" value="P:amino acid transport"/>
    <property type="evidence" value="ECO:0007669"/>
    <property type="project" value="UniProtKB-KW"/>
</dbReference>
<sequence>MNSFQISAILIQDGITTGAIYALLGMALVLVFAVSRVMFFAQGEFVVYGALSLAWLNTGKVPGTVWLLVGMALLAGLFDALEAHRDRDYRQIGRIALTNVVAPLALAALTVWAASSQLPFFFQCLIALIIVTALGPLIYRLVYQPMANASILVLLIVSVGIHFVLVSFSLIFFGVEGYRTPVFWDGSISLGWLRMNGQNVIVVAVTTLLIIALAVVFNRTLWGKALRAAASNNVGARLLAISVSFSGKLSFTIAAFIGALCGMLIAPIVTIYYDSGLLIGLKGFVASIFGGLVSYPMTLVGALGIGIVESFSSFKASAYKEAIVFLLVVPVLLWLSLRSGTHEEDH</sequence>
<dbReference type="RefSeq" id="WP_185779411.1">
    <property type="nucleotide sequence ID" value="NZ_JACJUU010000004.1"/>
</dbReference>
<feature type="transmembrane region" description="Helical" evidence="9">
    <location>
        <begin position="318"/>
        <end position="337"/>
    </location>
</feature>
<keyword evidence="4 9" id="KW-0812">Transmembrane</keyword>
<dbReference type="CDD" id="cd06582">
    <property type="entry name" value="TM_PBP1_LivH_like"/>
    <property type="match status" value="1"/>
</dbReference>
<feature type="transmembrane region" description="Helical" evidence="9">
    <location>
        <begin position="120"/>
        <end position="139"/>
    </location>
</feature>
<keyword evidence="5" id="KW-0029">Amino-acid transport</keyword>
<keyword evidence="6 9" id="KW-1133">Transmembrane helix</keyword>
<evidence type="ECO:0000256" key="5">
    <source>
        <dbReference type="ARBA" id="ARBA00022970"/>
    </source>
</evidence>
<feature type="transmembrane region" description="Helical" evidence="9">
    <location>
        <begin position="93"/>
        <end position="114"/>
    </location>
</feature>
<organism evidence="10 11">
    <name type="scientific">Pusillimonas minor</name>
    <dbReference type="NCBI Taxonomy" id="2697024"/>
    <lineage>
        <taxon>Bacteria</taxon>
        <taxon>Pseudomonadati</taxon>
        <taxon>Pseudomonadota</taxon>
        <taxon>Betaproteobacteria</taxon>
        <taxon>Burkholderiales</taxon>
        <taxon>Alcaligenaceae</taxon>
        <taxon>Pusillimonas</taxon>
    </lineage>
</organism>
<evidence type="ECO:0000256" key="8">
    <source>
        <dbReference type="ARBA" id="ARBA00037998"/>
    </source>
</evidence>
<feature type="transmembrane region" description="Helical" evidence="9">
    <location>
        <begin position="20"/>
        <end position="41"/>
    </location>
</feature>
<feature type="transmembrane region" description="Helical" evidence="9">
    <location>
        <begin position="151"/>
        <end position="175"/>
    </location>
</feature>
<evidence type="ECO:0000313" key="10">
    <source>
        <dbReference type="EMBL" id="MBC2769686.1"/>
    </source>
</evidence>
<evidence type="ECO:0000256" key="2">
    <source>
        <dbReference type="ARBA" id="ARBA00022448"/>
    </source>
</evidence>
<comment type="similarity">
    <text evidence="8">Belongs to the binding-protein-dependent transport system permease family. LivHM subfamily.</text>
</comment>
<proteinExistence type="inferred from homology"/>
<comment type="subcellular location">
    <subcellularLocation>
        <location evidence="1">Cell membrane</location>
        <topology evidence="1">Multi-pass membrane protein</topology>
    </subcellularLocation>
</comment>
<keyword evidence="7 9" id="KW-0472">Membrane</keyword>